<dbReference type="AlphaFoldDB" id="A0A544Z330"/>
<dbReference type="Gene3D" id="3.30.530.20">
    <property type="match status" value="1"/>
</dbReference>
<protein>
    <submittedName>
        <fullName evidence="1">Uncharacterized protein</fullName>
    </submittedName>
</protein>
<accession>A0A544Z330</accession>
<sequence length="159" mass="18037">MAWIRSATNRSVLIRTGRERLRALLADVVGCGRLMPGVEELERIGDDLYHYRLAQVSNGAIAFTPDYVARFDTGEPDAIAWEPHGEHNFRSWGRFLIEDGPTPEETRLRIDTRSEAWVDVAPVVLVLIEPFAQKEMDEVTEGFLTAVKEVAETRILERT</sequence>
<name>A0A544Z330_9ACTN</name>
<evidence type="ECO:0000313" key="2">
    <source>
        <dbReference type="Proteomes" id="UP000316541"/>
    </source>
</evidence>
<dbReference type="Proteomes" id="UP000316541">
    <property type="component" value="Unassembled WGS sequence"/>
</dbReference>
<dbReference type="SUPFAM" id="SSF55961">
    <property type="entry name" value="Bet v1-like"/>
    <property type="match status" value="1"/>
</dbReference>
<dbReference type="EMBL" id="VIRM01000004">
    <property type="protein sequence ID" value="TQS23301.1"/>
    <property type="molecule type" value="Genomic_DNA"/>
</dbReference>
<evidence type="ECO:0000313" key="1">
    <source>
        <dbReference type="EMBL" id="TQS23301.1"/>
    </source>
</evidence>
<dbReference type="RefSeq" id="WP_142617057.1">
    <property type="nucleotide sequence ID" value="NZ_VIRM01000004.1"/>
</dbReference>
<reference evidence="1 2" key="1">
    <citation type="submission" date="2019-07" db="EMBL/GenBank/DDBJ databases">
        <title>Microbispora hainanensis DSM 45428.</title>
        <authorList>
            <person name="Thawai C."/>
        </authorList>
    </citation>
    <scope>NUCLEOTIDE SEQUENCE [LARGE SCALE GENOMIC DNA]</scope>
    <source>
        <strain evidence="1 2">DSM 45428</strain>
    </source>
</reference>
<proteinExistence type="predicted"/>
<gene>
    <name evidence="1" type="ORF">FLX08_05400</name>
</gene>
<organism evidence="1 2">
    <name type="scientific">Microbispora hainanensis</name>
    <dbReference type="NCBI Taxonomy" id="568844"/>
    <lineage>
        <taxon>Bacteria</taxon>
        <taxon>Bacillati</taxon>
        <taxon>Actinomycetota</taxon>
        <taxon>Actinomycetes</taxon>
        <taxon>Streptosporangiales</taxon>
        <taxon>Streptosporangiaceae</taxon>
        <taxon>Microbispora</taxon>
    </lineage>
</organism>
<comment type="caution">
    <text evidence="1">The sequence shown here is derived from an EMBL/GenBank/DDBJ whole genome shotgun (WGS) entry which is preliminary data.</text>
</comment>
<dbReference type="InterPro" id="IPR023393">
    <property type="entry name" value="START-like_dom_sf"/>
</dbReference>